<keyword evidence="5" id="KW-1185">Reference proteome</keyword>
<dbReference type="EMBL" id="CP010429">
    <property type="protein sequence ID" value="AKD53805.1"/>
    <property type="molecule type" value="Genomic_DNA"/>
</dbReference>
<proteinExistence type="predicted"/>
<accession>A0A0E3ZRH9</accession>
<dbReference type="CDD" id="cd00156">
    <property type="entry name" value="REC"/>
    <property type="match status" value="1"/>
</dbReference>
<dbReference type="Pfam" id="PF04397">
    <property type="entry name" value="LytTR"/>
    <property type="match status" value="1"/>
</dbReference>
<evidence type="ECO:0000313" key="5">
    <source>
        <dbReference type="Proteomes" id="UP000033054"/>
    </source>
</evidence>
<protein>
    <recommendedName>
        <fullName evidence="6">LytTR family transcriptional regulator</fullName>
    </recommendedName>
</protein>
<dbReference type="InterPro" id="IPR007492">
    <property type="entry name" value="LytTR_DNA-bd_dom"/>
</dbReference>
<dbReference type="SUPFAM" id="SSF52172">
    <property type="entry name" value="CheY-like"/>
    <property type="match status" value="1"/>
</dbReference>
<dbReference type="InterPro" id="IPR011006">
    <property type="entry name" value="CheY-like_superfamily"/>
</dbReference>
<dbReference type="Proteomes" id="UP000033054">
    <property type="component" value="Chromosome"/>
</dbReference>
<dbReference type="KEGG" id="srd:SD10_01695"/>
<name>A0A0E3ZRH9_9BACT</name>
<dbReference type="HOGENOM" id="CLU_000445_14_1_10"/>
<evidence type="ECO:0000313" key="4">
    <source>
        <dbReference type="EMBL" id="AKD53805.1"/>
    </source>
</evidence>
<dbReference type="STRING" id="1379870.SD10_01695"/>
<dbReference type="AlphaFoldDB" id="A0A0E3ZRH9"/>
<dbReference type="PROSITE" id="PS50930">
    <property type="entry name" value="HTH_LYTTR"/>
    <property type="match status" value="1"/>
</dbReference>
<dbReference type="PANTHER" id="PTHR37299">
    <property type="entry name" value="TRANSCRIPTIONAL REGULATOR-RELATED"/>
    <property type="match status" value="1"/>
</dbReference>
<dbReference type="SMART" id="SM00448">
    <property type="entry name" value="REC"/>
    <property type="match status" value="1"/>
</dbReference>
<sequence>MVKLFQALIVDPNSDDVNALVNDLKATKMFHRPYTCDNLEAAYQLLTTQEIDLLFMEAEIKGKSTLDFISWMPDHPPIIVISAHTDYAVQCFDLKVADFIKKPYTVPRLYRAMNKALLALKSPDAAKPSYTVQPERGNIYLKMGRKTVRVYLEDIQFFQPYGIYVKVFTKQGILVANEKISKIESQLQNSQFIRIHKSSIVNVQQITRIETKTIHVDKKQLPIGVTYHDRVHATLKKLGVEK</sequence>
<feature type="domain" description="Response regulatory" evidence="2">
    <location>
        <begin position="6"/>
        <end position="117"/>
    </location>
</feature>
<dbReference type="PANTHER" id="PTHR37299:SF1">
    <property type="entry name" value="STAGE 0 SPORULATION PROTEIN A HOMOLOG"/>
    <property type="match status" value="1"/>
</dbReference>
<dbReference type="OrthoDB" id="983052at2"/>
<dbReference type="SMART" id="SM00850">
    <property type="entry name" value="LytTR"/>
    <property type="match status" value="1"/>
</dbReference>
<dbReference type="PATRIC" id="fig|1379870.5.peg.370"/>
<dbReference type="GO" id="GO:0000156">
    <property type="term" value="F:phosphorelay response regulator activity"/>
    <property type="evidence" value="ECO:0007669"/>
    <property type="project" value="InterPro"/>
</dbReference>
<evidence type="ECO:0000259" key="2">
    <source>
        <dbReference type="PROSITE" id="PS50110"/>
    </source>
</evidence>
<dbReference type="PROSITE" id="PS50110">
    <property type="entry name" value="RESPONSE_REGULATORY"/>
    <property type="match status" value="1"/>
</dbReference>
<dbReference type="Pfam" id="PF00072">
    <property type="entry name" value="Response_reg"/>
    <property type="match status" value="1"/>
</dbReference>
<reference evidence="4 5" key="1">
    <citation type="journal article" date="2014" name="Curr. Microbiol.">
        <title>Spirosoma radiotolerans sp. nov., a gamma-radiation-resistant bacterium isolated from gamma ray-irradiated soil.</title>
        <authorList>
            <person name="Lee J.J."/>
            <person name="Srinivasan S."/>
            <person name="Lim S."/>
            <person name="Joe M."/>
            <person name="Im S."/>
            <person name="Bae S.I."/>
            <person name="Park K.R."/>
            <person name="Han J.H."/>
            <person name="Park S.H."/>
            <person name="Joo B.M."/>
            <person name="Park S.J."/>
            <person name="Kim M.K."/>
        </authorList>
    </citation>
    <scope>NUCLEOTIDE SEQUENCE [LARGE SCALE GENOMIC DNA]</scope>
    <source>
        <strain evidence="4 5">DG5A</strain>
    </source>
</reference>
<dbReference type="GO" id="GO:0003677">
    <property type="term" value="F:DNA binding"/>
    <property type="evidence" value="ECO:0007669"/>
    <property type="project" value="InterPro"/>
</dbReference>
<comment type="caution">
    <text evidence="1">Lacks conserved residue(s) required for the propagation of feature annotation.</text>
</comment>
<dbReference type="InterPro" id="IPR046947">
    <property type="entry name" value="LytR-like"/>
</dbReference>
<gene>
    <name evidence="4" type="ORF">SD10_01695</name>
</gene>
<evidence type="ECO:0008006" key="6">
    <source>
        <dbReference type="Google" id="ProtNLM"/>
    </source>
</evidence>
<dbReference type="Gene3D" id="3.40.50.2300">
    <property type="match status" value="1"/>
</dbReference>
<evidence type="ECO:0000256" key="1">
    <source>
        <dbReference type="PROSITE-ProRule" id="PRU00169"/>
    </source>
</evidence>
<dbReference type="InterPro" id="IPR001789">
    <property type="entry name" value="Sig_transdc_resp-reg_receiver"/>
</dbReference>
<dbReference type="Gene3D" id="2.40.50.1020">
    <property type="entry name" value="LytTr DNA-binding domain"/>
    <property type="match status" value="1"/>
</dbReference>
<feature type="domain" description="HTH LytTR-type" evidence="3">
    <location>
        <begin position="139"/>
        <end position="237"/>
    </location>
</feature>
<dbReference type="RefSeq" id="WP_046375397.1">
    <property type="nucleotide sequence ID" value="NZ_CP010429.1"/>
</dbReference>
<organism evidence="4 5">
    <name type="scientific">Spirosoma radiotolerans</name>
    <dbReference type="NCBI Taxonomy" id="1379870"/>
    <lineage>
        <taxon>Bacteria</taxon>
        <taxon>Pseudomonadati</taxon>
        <taxon>Bacteroidota</taxon>
        <taxon>Cytophagia</taxon>
        <taxon>Cytophagales</taxon>
        <taxon>Cytophagaceae</taxon>
        <taxon>Spirosoma</taxon>
    </lineage>
</organism>
<evidence type="ECO:0000259" key="3">
    <source>
        <dbReference type="PROSITE" id="PS50930"/>
    </source>
</evidence>